<name>A0A9D1SPY1_9BACT</name>
<keyword evidence="2" id="KW-0238">DNA-binding</keyword>
<sequence>MTDLFCERLKSLRKSAGITQQELADGLGVHFQTVSKWERGVSMPDFALLGEIAQKLGVSLEKLLGQSEEECYTGSYDMSAFGKAVAAARKGSGESQEELASALNVTGDVVSKWERGVVCPDAEQLCAIARHFSQPASKLYYAVPSAYTPKLIAKRNVKTVTWAVVLTALLVAALCLAVFLGLAEGTYDVTVDGKVYAVSASDWFSPTPAEKTGYVFSHYIDKKGKRVDFPLKVRSDTEFFAVYVPTEYKLDYWLNGGIMQNASYSFTMESGVVQLPVPTKRDAQFLGWYLTSDYSGEAVTSVVCQGNDVSLYARWSDNQCSVRYVLNGGMLIENNPETVTDYEVALNVPVRSGYVFLGWYDSPEGGDRYEKIGGGSNLTLYALWQKEGGTFGISYETDGGSVSGNNPSEVLAGDVHLLAPAQKHGYDFVGWNTSADGSGKYVEVLYGVQQDIVLYAVFTPKIYTVVYHLEDGSYYGSEVNPNKVAYGDVVELLPLRKAGHVFKGWTDVHGNEVTQIDSGNVEGITALYARFESVLYTVTLDGNGGTFLLEDRQMGYAELKIAFGETLTLPQCTFLGSVFLGWQDETGSFVQQVDVTNVGNMLLTAAYVEADRLFTVTLQTEGGEMDSPNVIRAAYGQNVPLPEPEKNGYLFLGWNTSSDGSGEYFFAIDGISDDVVLYAVWQEIKVVGDEKDFSYQAGAESATITGYHGAFGAEVDLVIPDFVGGKPVVALGENFFAGLSERGEVVFNSIVIPSSVTHIGEQAFCQIKVNQPLVIPSSVQTIGEMAFWYCKLEIKFQGTIKEIPQMAFQGTKLLGNFVLPEGVQRICRHAFNNAIISGGGIILPQSLKYVETSAFHNASFAVYLPEGVFVERYAFGENCTVYVSEQQVASYPDEWCLGNVIYLTDDAGVTLVDNEQTFVSDKAFYLPKPYKQGYLFCGWQDEQGSLHNGFYVAQQTEVLTAVYAKQTSDGQSVSADVSKTFAVKCDESSGSVSFTLDLPDMQTYTLSVSVATCGAKVKVISDYYYEIEDGVVYTHRGETFRADVSCPVWGTTVVFTITVTLV</sequence>
<dbReference type="InterPro" id="IPR010982">
    <property type="entry name" value="Lambda_DNA-bd_dom_sf"/>
</dbReference>
<comment type="caution">
    <text evidence="5">The sequence shown here is derived from an EMBL/GenBank/DDBJ whole genome shotgun (WGS) entry which is preliminary data.</text>
</comment>
<dbReference type="PANTHER" id="PTHR46558">
    <property type="entry name" value="TRACRIPTIONAL REGULATORY PROTEIN-RELATED-RELATED"/>
    <property type="match status" value="1"/>
</dbReference>
<dbReference type="PANTHER" id="PTHR46558:SF11">
    <property type="entry name" value="HTH-TYPE TRANSCRIPTIONAL REGULATOR XRE"/>
    <property type="match status" value="1"/>
</dbReference>
<dbReference type="NCBIfam" id="TIGR02543">
    <property type="entry name" value="List_Bact_rpt"/>
    <property type="match status" value="2"/>
</dbReference>
<dbReference type="AlphaFoldDB" id="A0A9D1SPY1"/>
<dbReference type="GO" id="GO:0030313">
    <property type="term" value="C:cell envelope"/>
    <property type="evidence" value="ECO:0007669"/>
    <property type="project" value="UniProtKB-SubCell"/>
</dbReference>
<evidence type="ECO:0000313" key="5">
    <source>
        <dbReference type="EMBL" id="HIU90477.1"/>
    </source>
</evidence>
<dbReference type="Gene3D" id="2.60.40.4270">
    <property type="entry name" value="Listeria-Bacteroides repeat domain"/>
    <property type="match status" value="4"/>
</dbReference>
<evidence type="ECO:0000256" key="3">
    <source>
        <dbReference type="SAM" id="Phobius"/>
    </source>
</evidence>
<dbReference type="Gene3D" id="3.80.10.10">
    <property type="entry name" value="Ribonuclease Inhibitor"/>
    <property type="match status" value="1"/>
</dbReference>
<protein>
    <submittedName>
        <fullName evidence="5">InlB B-repeat-containing protein</fullName>
    </submittedName>
</protein>
<feature type="domain" description="HTH cro/C1-type" evidence="4">
    <location>
        <begin position="9"/>
        <end position="63"/>
    </location>
</feature>
<dbReference type="Pfam" id="PF01381">
    <property type="entry name" value="HTH_3"/>
    <property type="match status" value="2"/>
</dbReference>
<dbReference type="Pfam" id="PF13306">
    <property type="entry name" value="LRR_5"/>
    <property type="match status" value="1"/>
</dbReference>
<evidence type="ECO:0000256" key="1">
    <source>
        <dbReference type="ARBA" id="ARBA00004196"/>
    </source>
</evidence>
<dbReference type="InterPro" id="IPR013378">
    <property type="entry name" value="InlB-like_B-rpt"/>
</dbReference>
<feature type="domain" description="HTH cro/C1-type" evidence="4">
    <location>
        <begin position="85"/>
        <end position="139"/>
    </location>
</feature>
<comment type="subcellular location">
    <subcellularLocation>
        <location evidence="1">Cell envelope</location>
    </subcellularLocation>
</comment>
<evidence type="ECO:0000313" key="6">
    <source>
        <dbReference type="Proteomes" id="UP000886852"/>
    </source>
</evidence>
<gene>
    <name evidence="5" type="ORF">IAC72_00485</name>
</gene>
<reference evidence="5" key="2">
    <citation type="journal article" date="2021" name="PeerJ">
        <title>Extensive microbial diversity within the chicken gut microbiome revealed by metagenomics and culture.</title>
        <authorList>
            <person name="Gilroy R."/>
            <person name="Ravi A."/>
            <person name="Getino M."/>
            <person name="Pursley I."/>
            <person name="Horton D.L."/>
            <person name="Alikhan N.F."/>
            <person name="Baker D."/>
            <person name="Gharbi K."/>
            <person name="Hall N."/>
            <person name="Watson M."/>
            <person name="Adriaenssens E.M."/>
            <person name="Foster-Nyarko E."/>
            <person name="Jarju S."/>
            <person name="Secka A."/>
            <person name="Antonio M."/>
            <person name="Oren A."/>
            <person name="Chaudhuri R.R."/>
            <person name="La Ragione R."/>
            <person name="Hildebrand F."/>
            <person name="Pallen M.J."/>
        </authorList>
    </citation>
    <scope>NUCLEOTIDE SEQUENCE</scope>
    <source>
        <strain evidence="5">ChiHjej12B11-7776</strain>
    </source>
</reference>
<dbReference type="InterPro" id="IPR001387">
    <property type="entry name" value="Cro/C1-type_HTH"/>
</dbReference>
<dbReference type="Proteomes" id="UP000886852">
    <property type="component" value="Unassembled WGS sequence"/>
</dbReference>
<dbReference type="EMBL" id="DVOC01000013">
    <property type="protein sequence ID" value="HIU90477.1"/>
    <property type="molecule type" value="Genomic_DNA"/>
</dbReference>
<reference evidence="5" key="1">
    <citation type="submission" date="2020-10" db="EMBL/GenBank/DDBJ databases">
        <authorList>
            <person name="Gilroy R."/>
        </authorList>
    </citation>
    <scope>NUCLEOTIDE SEQUENCE</scope>
    <source>
        <strain evidence="5">ChiHjej12B11-7776</strain>
    </source>
</reference>
<proteinExistence type="predicted"/>
<keyword evidence="3" id="KW-0472">Membrane</keyword>
<dbReference type="InterPro" id="IPR042229">
    <property type="entry name" value="Listeria/Bacterioides_rpt_sf"/>
</dbReference>
<dbReference type="Pfam" id="PF09479">
    <property type="entry name" value="Flg_new"/>
    <property type="match status" value="5"/>
</dbReference>
<dbReference type="SMART" id="SM00530">
    <property type="entry name" value="HTH_XRE"/>
    <property type="match status" value="2"/>
</dbReference>
<dbReference type="Gene3D" id="1.10.260.40">
    <property type="entry name" value="lambda repressor-like DNA-binding domains"/>
    <property type="match status" value="2"/>
</dbReference>
<dbReference type="InterPro" id="IPR032675">
    <property type="entry name" value="LRR_dom_sf"/>
</dbReference>
<evidence type="ECO:0000256" key="2">
    <source>
        <dbReference type="ARBA" id="ARBA00023125"/>
    </source>
</evidence>
<dbReference type="GO" id="GO:0003677">
    <property type="term" value="F:DNA binding"/>
    <property type="evidence" value="ECO:0007669"/>
    <property type="project" value="UniProtKB-KW"/>
</dbReference>
<dbReference type="PROSITE" id="PS50943">
    <property type="entry name" value="HTH_CROC1"/>
    <property type="match status" value="2"/>
</dbReference>
<evidence type="ECO:0000259" key="4">
    <source>
        <dbReference type="PROSITE" id="PS50943"/>
    </source>
</evidence>
<dbReference type="CDD" id="cd00093">
    <property type="entry name" value="HTH_XRE"/>
    <property type="match status" value="2"/>
</dbReference>
<dbReference type="InterPro" id="IPR026906">
    <property type="entry name" value="LRR_5"/>
</dbReference>
<keyword evidence="3" id="KW-1133">Transmembrane helix</keyword>
<dbReference type="SUPFAM" id="SSF47413">
    <property type="entry name" value="lambda repressor-like DNA-binding domains"/>
    <property type="match status" value="2"/>
</dbReference>
<organism evidence="5 6">
    <name type="scientific">Candidatus Fimimonas merdipullorum</name>
    <dbReference type="NCBI Taxonomy" id="2840822"/>
    <lineage>
        <taxon>Bacteria</taxon>
        <taxon>Pseudomonadati</taxon>
        <taxon>Myxococcota</taxon>
        <taxon>Myxococcia</taxon>
        <taxon>Myxococcales</taxon>
        <taxon>Cystobacterineae</taxon>
        <taxon>Myxococcaceae</taxon>
        <taxon>Myxococcaceae incertae sedis</taxon>
        <taxon>Candidatus Fimimonas</taxon>
    </lineage>
</organism>
<feature type="transmembrane region" description="Helical" evidence="3">
    <location>
        <begin position="160"/>
        <end position="182"/>
    </location>
</feature>
<accession>A0A9D1SPY1</accession>
<keyword evidence="3" id="KW-0812">Transmembrane</keyword>